<dbReference type="InterPro" id="IPR038717">
    <property type="entry name" value="Tc1-like_DDE_dom"/>
</dbReference>
<feature type="domain" description="Tc1-like transposase DDE" evidence="1">
    <location>
        <begin position="2"/>
        <end position="97"/>
    </location>
</feature>
<protein>
    <recommendedName>
        <fullName evidence="1">Tc1-like transposase DDE domain-containing protein</fullName>
    </recommendedName>
</protein>
<dbReference type="EMBL" id="BNBC01000075">
    <property type="protein sequence ID" value="GHF16640.1"/>
    <property type="molecule type" value="Genomic_DNA"/>
</dbReference>
<dbReference type="AlphaFoldDB" id="A0A919AQA4"/>
<keyword evidence="3" id="KW-1185">Reference proteome</keyword>
<dbReference type="RefSeq" id="WP_189908069.1">
    <property type="nucleotide sequence ID" value="NZ_BNBC01000075.1"/>
</dbReference>
<reference evidence="2" key="1">
    <citation type="journal article" date="2014" name="Int. J. Syst. Evol. Microbiol.">
        <title>Complete genome sequence of Corynebacterium casei LMG S-19264T (=DSM 44701T), isolated from a smear-ripened cheese.</title>
        <authorList>
            <consortium name="US DOE Joint Genome Institute (JGI-PGF)"/>
            <person name="Walter F."/>
            <person name="Albersmeier A."/>
            <person name="Kalinowski J."/>
            <person name="Ruckert C."/>
        </authorList>
    </citation>
    <scope>NUCLEOTIDE SEQUENCE</scope>
    <source>
        <strain evidence="2">JCM 3302</strain>
    </source>
</reference>
<dbReference type="SUPFAM" id="SSF53098">
    <property type="entry name" value="Ribonuclease H-like"/>
    <property type="match status" value="1"/>
</dbReference>
<evidence type="ECO:0000313" key="2">
    <source>
        <dbReference type="EMBL" id="GHF16640.1"/>
    </source>
</evidence>
<organism evidence="2 3">
    <name type="scientific">Streptomyces spiralis</name>
    <dbReference type="NCBI Taxonomy" id="66376"/>
    <lineage>
        <taxon>Bacteria</taxon>
        <taxon>Bacillati</taxon>
        <taxon>Actinomycetota</taxon>
        <taxon>Actinomycetes</taxon>
        <taxon>Kitasatosporales</taxon>
        <taxon>Streptomycetaceae</taxon>
        <taxon>Streptomyces</taxon>
    </lineage>
</organism>
<evidence type="ECO:0000259" key="1">
    <source>
        <dbReference type="Pfam" id="PF13358"/>
    </source>
</evidence>
<dbReference type="Proteomes" id="UP000641386">
    <property type="component" value="Unassembled WGS sequence"/>
</dbReference>
<gene>
    <name evidence="2" type="ORF">GCM10014715_84810</name>
</gene>
<dbReference type="Pfam" id="PF13358">
    <property type="entry name" value="DDE_3"/>
    <property type="match status" value="1"/>
</dbReference>
<evidence type="ECO:0000313" key="3">
    <source>
        <dbReference type="Proteomes" id="UP000641386"/>
    </source>
</evidence>
<reference evidence="2" key="2">
    <citation type="submission" date="2020-09" db="EMBL/GenBank/DDBJ databases">
        <authorList>
            <person name="Sun Q."/>
            <person name="Ohkuma M."/>
        </authorList>
    </citation>
    <scope>NUCLEOTIDE SEQUENCE</scope>
    <source>
        <strain evidence="2">JCM 3302</strain>
    </source>
</reference>
<sequence>MKPGQIERREFEYRRHGTASIIAALDVHTGQVLVEDIVRNDSATFISFLRMLDQSIDPKLTIHLFLDNGLSHVPKATRAWLAAHPRFAVHHTPKHAS</sequence>
<proteinExistence type="predicted"/>
<comment type="caution">
    <text evidence="2">The sequence shown here is derived from an EMBL/GenBank/DDBJ whole genome shotgun (WGS) entry which is preliminary data.</text>
</comment>
<dbReference type="InterPro" id="IPR012337">
    <property type="entry name" value="RNaseH-like_sf"/>
</dbReference>
<accession>A0A919AQA4</accession>
<name>A0A919AQA4_9ACTN</name>